<evidence type="ECO:0000259" key="3">
    <source>
        <dbReference type="PROSITE" id="PS50977"/>
    </source>
</evidence>
<dbReference type="PANTHER" id="PTHR30328">
    <property type="entry name" value="TRANSCRIPTIONAL REPRESSOR"/>
    <property type="match status" value="1"/>
</dbReference>
<feature type="domain" description="HTH tetR-type" evidence="3">
    <location>
        <begin position="6"/>
        <end position="66"/>
    </location>
</feature>
<dbReference type="GO" id="GO:0006355">
    <property type="term" value="P:regulation of DNA-templated transcription"/>
    <property type="evidence" value="ECO:0007669"/>
    <property type="project" value="UniProtKB-ARBA"/>
</dbReference>
<protein>
    <submittedName>
        <fullName evidence="4">TetR family transcriptional regulator</fullName>
    </submittedName>
</protein>
<dbReference type="GO" id="GO:0003677">
    <property type="term" value="F:DNA binding"/>
    <property type="evidence" value="ECO:0007669"/>
    <property type="project" value="UniProtKB-UniRule"/>
</dbReference>
<dbReference type="PRINTS" id="PR00455">
    <property type="entry name" value="HTHTETR"/>
</dbReference>
<evidence type="ECO:0000256" key="2">
    <source>
        <dbReference type="PROSITE-ProRule" id="PRU00335"/>
    </source>
</evidence>
<dbReference type="SUPFAM" id="SSF48498">
    <property type="entry name" value="Tetracyclin repressor-like, C-terminal domain"/>
    <property type="match status" value="1"/>
</dbReference>
<dbReference type="EMBL" id="WRPP01000005">
    <property type="protein sequence ID" value="MVU80925.1"/>
    <property type="molecule type" value="Genomic_DNA"/>
</dbReference>
<dbReference type="InterPro" id="IPR036271">
    <property type="entry name" value="Tet_transcr_reg_TetR-rel_C_sf"/>
</dbReference>
<dbReference type="PANTHER" id="PTHR30328:SF54">
    <property type="entry name" value="HTH-TYPE TRANSCRIPTIONAL REPRESSOR SCO4008"/>
    <property type="match status" value="1"/>
</dbReference>
<dbReference type="Pfam" id="PF00440">
    <property type="entry name" value="TetR_N"/>
    <property type="match status" value="1"/>
</dbReference>
<keyword evidence="1 2" id="KW-0238">DNA-binding</keyword>
<dbReference type="Gene3D" id="1.10.357.10">
    <property type="entry name" value="Tetracycline Repressor, domain 2"/>
    <property type="match status" value="1"/>
</dbReference>
<dbReference type="SUPFAM" id="SSF46689">
    <property type="entry name" value="Homeodomain-like"/>
    <property type="match status" value="1"/>
</dbReference>
<sequence>MAWDTERTRRLLLEAAVHEFAERGPDGARVNAIAARAGINKERIYQYFGDKRGLFEAVLTDQLEQLAAASPLSADKAGDLAEYAGHVFDFHRTHPQFLRLMYWEGLQPQDGELPAESARASHYADKVAALATAQRAGTLTDDVAPGYLLYAVAALAAWWFAAPQVVRMILGADTDNPEALRAALVALVRRLEVRDQREIQPPLGAGSPESGGTAI</sequence>
<gene>
    <name evidence="4" type="ORF">GPX89_27210</name>
</gene>
<evidence type="ECO:0000313" key="5">
    <source>
        <dbReference type="Proteomes" id="UP000466794"/>
    </source>
</evidence>
<name>A0A7K1V2T6_9NOCA</name>
<evidence type="ECO:0000256" key="1">
    <source>
        <dbReference type="ARBA" id="ARBA00023125"/>
    </source>
</evidence>
<proteinExistence type="predicted"/>
<accession>A0A7K1V2T6</accession>
<dbReference type="InterPro" id="IPR041467">
    <property type="entry name" value="Sco4008_C"/>
</dbReference>
<dbReference type="InterPro" id="IPR050109">
    <property type="entry name" value="HTH-type_TetR-like_transc_reg"/>
</dbReference>
<reference evidence="4 5" key="1">
    <citation type="submission" date="2019-12" db="EMBL/GenBank/DDBJ databases">
        <title>Nocardia sp. nov. ET3-3 isolated from soil.</title>
        <authorList>
            <person name="Kanchanasin P."/>
            <person name="Tanasupawat S."/>
            <person name="Yuki M."/>
            <person name="Kudo T."/>
        </authorList>
    </citation>
    <scope>NUCLEOTIDE SEQUENCE [LARGE SCALE GENOMIC DNA]</scope>
    <source>
        <strain evidence="4 5">ET3-3</strain>
    </source>
</reference>
<organism evidence="4 5">
    <name type="scientific">Nocardia terrae</name>
    <dbReference type="NCBI Taxonomy" id="2675851"/>
    <lineage>
        <taxon>Bacteria</taxon>
        <taxon>Bacillati</taxon>
        <taxon>Actinomycetota</taxon>
        <taxon>Actinomycetes</taxon>
        <taxon>Mycobacteriales</taxon>
        <taxon>Nocardiaceae</taxon>
        <taxon>Nocardia</taxon>
    </lineage>
</organism>
<comment type="caution">
    <text evidence="4">The sequence shown here is derived from an EMBL/GenBank/DDBJ whole genome shotgun (WGS) entry which is preliminary data.</text>
</comment>
<dbReference type="Proteomes" id="UP000466794">
    <property type="component" value="Unassembled WGS sequence"/>
</dbReference>
<feature type="DNA-binding region" description="H-T-H motif" evidence="2">
    <location>
        <begin position="29"/>
        <end position="48"/>
    </location>
</feature>
<keyword evidence="5" id="KW-1185">Reference proteome</keyword>
<dbReference type="Pfam" id="PF17926">
    <property type="entry name" value="TetR_C_21"/>
    <property type="match status" value="1"/>
</dbReference>
<dbReference type="PROSITE" id="PS50977">
    <property type="entry name" value="HTH_TETR_2"/>
    <property type="match status" value="1"/>
</dbReference>
<evidence type="ECO:0000313" key="4">
    <source>
        <dbReference type="EMBL" id="MVU80925.1"/>
    </source>
</evidence>
<dbReference type="RefSeq" id="WP_157390473.1">
    <property type="nucleotide sequence ID" value="NZ_WRPP01000005.1"/>
</dbReference>
<dbReference type="AlphaFoldDB" id="A0A7K1V2T6"/>
<dbReference type="InterPro" id="IPR001647">
    <property type="entry name" value="HTH_TetR"/>
</dbReference>
<dbReference type="InterPro" id="IPR009057">
    <property type="entry name" value="Homeodomain-like_sf"/>
</dbReference>